<evidence type="ECO:0000256" key="2">
    <source>
        <dbReference type="ARBA" id="ARBA00022603"/>
    </source>
</evidence>
<dbReference type="HAMAP" id="MF_01813">
    <property type="entry name" value="MenG_UbiE_methyltr"/>
    <property type="match status" value="1"/>
</dbReference>
<dbReference type="InterPro" id="IPR023576">
    <property type="entry name" value="UbiE/COQ5_MeTrFase_CS"/>
</dbReference>
<feature type="binding site" evidence="6">
    <location>
        <begin position="101"/>
        <end position="102"/>
    </location>
    <ligand>
        <name>S-adenosyl-L-methionine</name>
        <dbReference type="ChEBI" id="CHEBI:59789"/>
    </ligand>
</feature>
<dbReference type="Proteomes" id="UP000092731">
    <property type="component" value="Unassembled WGS sequence"/>
</dbReference>
<dbReference type="GO" id="GO:0043770">
    <property type="term" value="F:demethylmenaquinone methyltransferase activity"/>
    <property type="evidence" value="ECO:0007669"/>
    <property type="project" value="UniProtKB-UniRule"/>
</dbReference>
<feature type="binding site" evidence="6">
    <location>
        <position position="74"/>
    </location>
    <ligand>
        <name>S-adenosyl-L-methionine</name>
        <dbReference type="ChEBI" id="CHEBI:59789"/>
    </ligand>
</feature>
<dbReference type="GO" id="GO:0009234">
    <property type="term" value="P:menaquinone biosynthetic process"/>
    <property type="evidence" value="ECO:0007669"/>
    <property type="project" value="UniProtKB-UniRule"/>
</dbReference>
<evidence type="ECO:0000256" key="6">
    <source>
        <dbReference type="HAMAP-Rule" id="MF_01813"/>
    </source>
</evidence>
<dbReference type="SUPFAM" id="SSF53335">
    <property type="entry name" value="S-adenosyl-L-methionine-dependent methyltransferases"/>
    <property type="match status" value="1"/>
</dbReference>
<dbReference type="GO" id="GO:0008425">
    <property type="term" value="F:2-methoxy-6-polyprenyl-1,4-benzoquinol methyltransferase activity"/>
    <property type="evidence" value="ECO:0007669"/>
    <property type="project" value="UniProtKB-UniRule"/>
</dbReference>
<dbReference type="NCBIfam" id="NF001244">
    <property type="entry name" value="PRK00216.1-5"/>
    <property type="match status" value="1"/>
</dbReference>
<accession>A0A170QZF1</accession>
<comment type="caution">
    <text evidence="7">The sequence shown here is derived from an EMBL/GenBank/DDBJ whole genome shotgun (WGS) entry which is preliminary data.</text>
</comment>
<keyword evidence="5 6" id="KW-0949">S-adenosyl-L-methionine</keyword>
<dbReference type="UniPathway" id="UPA00079">
    <property type="reaction ID" value="UER00169"/>
</dbReference>
<dbReference type="PROSITE" id="PS51608">
    <property type="entry name" value="SAM_MT_UBIE"/>
    <property type="match status" value="1"/>
</dbReference>
<dbReference type="EC" id="2.1.1.201" evidence="6"/>
<keyword evidence="1 6" id="KW-0474">Menaquinone biosynthesis</keyword>
<dbReference type="Pfam" id="PF01209">
    <property type="entry name" value="Ubie_methyltran"/>
    <property type="match status" value="1"/>
</dbReference>
<feature type="binding site" evidence="6">
    <location>
        <position position="54"/>
    </location>
    <ligand>
        <name>S-adenosyl-L-methionine</name>
        <dbReference type="ChEBI" id="CHEBI:59789"/>
    </ligand>
</feature>
<evidence type="ECO:0000256" key="3">
    <source>
        <dbReference type="ARBA" id="ARBA00022679"/>
    </source>
</evidence>
<keyword evidence="4 6" id="KW-0831">Ubiquinone biosynthesis</keyword>
<reference evidence="8" key="1">
    <citation type="submission" date="2016-05" db="EMBL/GenBank/DDBJ databases">
        <title>Draft genome sequences of four strains of Ehrlichia ruminantium, a tick-borne pathogen of ruminants, isolated from Zimbabwe, The Gambia and Ghana.</title>
        <authorList>
            <person name="Nakao R."/>
            <person name="Jongejan F."/>
            <person name="Sugimoto C."/>
        </authorList>
    </citation>
    <scope>NUCLEOTIDE SEQUENCE [LARGE SCALE GENOMIC DNA]</scope>
    <source>
        <strain evidence="8">Pokoase 417</strain>
    </source>
</reference>
<keyword evidence="7" id="KW-0830">Ubiquinone</keyword>
<dbReference type="EMBL" id="BDDM01000331">
    <property type="protein sequence ID" value="GAT78835.1"/>
    <property type="molecule type" value="Genomic_DNA"/>
</dbReference>
<dbReference type="CDD" id="cd02440">
    <property type="entry name" value="AdoMet_MTases"/>
    <property type="match status" value="1"/>
</dbReference>
<dbReference type="AlphaFoldDB" id="A0A170QZF1"/>
<comment type="pathway">
    <text evidence="6">Cofactor biosynthesis; ubiquinone biosynthesis.</text>
</comment>
<dbReference type="EC" id="2.1.1.163" evidence="6"/>
<comment type="similarity">
    <text evidence="6">Belongs to the class I-like SAM-binding methyltransferase superfamily. MenG/UbiE family.</text>
</comment>
<keyword evidence="3 6" id="KW-0808">Transferase</keyword>
<evidence type="ECO:0000256" key="1">
    <source>
        <dbReference type="ARBA" id="ARBA00022428"/>
    </source>
</evidence>
<comment type="function">
    <text evidence="6">Methyltransferase required for the conversion of demethylmenaquinol (DMKH2) to menaquinol (MKH2) and the conversion of 2-polyprenyl-6-methoxy-1,4-benzoquinol (DDMQH2) to 2-polyprenyl-3-methyl-6-methoxy-1,4-benzoquinol (DMQH2).</text>
</comment>
<evidence type="ECO:0000256" key="4">
    <source>
        <dbReference type="ARBA" id="ARBA00022688"/>
    </source>
</evidence>
<dbReference type="GO" id="GO:0032259">
    <property type="term" value="P:methylation"/>
    <property type="evidence" value="ECO:0007669"/>
    <property type="project" value="UniProtKB-KW"/>
</dbReference>
<evidence type="ECO:0000313" key="7">
    <source>
        <dbReference type="EMBL" id="GAT78835.1"/>
    </source>
</evidence>
<dbReference type="Gene3D" id="3.40.50.150">
    <property type="entry name" value="Vaccinia Virus protein VP39"/>
    <property type="match status" value="1"/>
</dbReference>
<dbReference type="PANTHER" id="PTHR43591:SF24">
    <property type="entry name" value="2-METHOXY-6-POLYPRENYL-1,4-BENZOQUINOL METHYLASE, MITOCHONDRIAL"/>
    <property type="match status" value="1"/>
</dbReference>
<proteinExistence type="inferred from homology"/>
<comment type="catalytic activity">
    <reaction evidence="6">
        <text>a 2-demethylmenaquinol + S-adenosyl-L-methionine = a menaquinol + S-adenosyl-L-homocysteine + H(+)</text>
        <dbReference type="Rhea" id="RHEA:42640"/>
        <dbReference type="Rhea" id="RHEA-COMP:9539"/>
        <dbReference type="Rhea" id="RHEA-COMP:9563"/>
        <dbReference type="ChEBI" id="CHEBI:15378"/>
        <dbReference type="ChEBI" id="CHEBI:18151"/>
        <dbReference type="ChEBI" id="CHEBI:55437"/>
        <dbReference type="ChEBI" id="CHEBI:57856"/>
        <dbReference type="ChEBI" id="CHEBI:59789"/>
        <dbReference type="EC" id="2.1.1.163"/>
    </reaction>
</comment>
<dbReference type="InterPro" id="IPR029063">
    <property type="entry name" value="SAM-dependent_MTases_sf"/>
</dbReference>
<dbReference type="NCBIfam" id="TIGR01934">
    <property type="entry name" value="MenG_MenH_UbiE"/>
    <property type="match status" value="1"/>
</dbReference>
<keyword evidence="2 6" id="KW-0489">Methyltransferase</keyword>
<dbReference type="GO" id="GO:0009060">
    <property type="term" value="P:aerobic respiration"/>
    <property type="evidence" value="ECO:0007669"/>
    <property type="project" value="UniProtKB-UniRule"/>
</dbReference>
<evidence type="ECO:0000256" key="5">
    <source>
        <dbReference type="ARBA" id="ARBA00022691"/>
    </source>
</evidence>
<comment type="catalytic activity">
    <reaction evidence="6">
        <text>a 2-methoxy-6-(all-trans-polyprenyl)benzene-1,4-diol + S-adenosyl-L-methionine = a 5-methoxy-2-methyl-3-(all-trans-polyprenyl)benzene-1,4-diol + S-adenosyl-L-homocysteine + H(+)</text>
        <dbReference type="Rhea" id="RHEA:28286"/>
        <dbReference type="Rhea" id="RHEA-COMP:10858"/>
        <dbReference type="Rhea" id="RHEA-COMP:10859"/>
        <dbReference type="ChEBI" id="CHEBI:15378"/>
        <dbReference type="ChEBI" id="CHEBI:57856"/>
        <dbReference type="ChEBI" id="CHEBI:59789"/>
        <dbReference type="ChEBI" id="CHEBI:84166"/>
        <dbReference type="ChEBI" id="CHEBI:84167"/>
        <dbReference type="EC" id="2.1.1.201"/>
    </reaction>
</comment>
<sequence>MKKKSKFVHQVFTSVASRYDIMNDIMSFGLHRLWKDQVIQSINTGNLLDVACGTGDIAIKVANYKKDVDITVCDININMLNRGRDNAVNANILNLKWVCGNAEQLPFYDNTFDYYTISFGIRNVSNRQLALNEAYRILKPGGKFICLEFSPLKKNHCLYTLYNFYSFKVIPNIGQLITKDRDSYQYLVDSIQAFPYQDDFIQEIQSSNFVQARYRNLCFGIVTLYTAWKV</sequence>
<comment type="pathway">
    <text evidence="6">Quinol/quinone metabolism; menaquinone biosynthesis; menaquinol from 1,4-dihydroxy-2-naphthoate: step 2/2.</text>
</comment>
<feature type="binding site" evidence="6">
    <location>
        <position position="118"/>
    </location>
    <ligand>
        <name>S-adenosyl-L-methionine</name>
        <dbReference type="ChEBI" id="CHEBI:59789"/>
    </ligand>
</feature>
<name>A0A170QZF1_EHRRU</name>
<evidence type="ECO:0000313" key="8">
    <source>
        <dbReference type="Proteomes" id="UP000092731"/>
    </source>
</evidence>
<protein>
    <recommendedName>
        <fullName evidence="6">Ubiquinone/menaquinone biosynthesis C-methyltransferase UbiE</fullName>
        <ecNumber evidence="6">2.1.1.163</ecNumber>
        <ecNumber evidence="6">2.1.1.201</ecNumber>
    </recommendedName>
    <alternativeName>
        <fullName evidence="6">2-methoxy-6-polyprenyl-1,4-benzoquinol methylase</fullName>
    </alternativeName>
    <alternativeName>
        <fullName evidence="6">Demethylmenaquinone methyltransferase</fullName>
    </alternativeName>
</protein>
<dbReference type="InterPro" id="IPR004033">
    <property type="entry name" value="UbiE/COQ5_MeTrFase"/>
</dbReference>
<dbReference type="RefSeq" id="WP_065433849.1">
    <property type="nucleotide sequence ID" value="NZ_BDDM01000331.1"/>
</dbReference>
<dbReference type="PROSITE" id="PS01183">
    <property type="entry name" value="UBIE_1"/>
    <property type="match status" value="1"/>
</dbReference>
<dbReference type="UniPathway" id="UPA00232"/>
<dbReference type="PANTHER" id="PTHR43591">
    <property type="entry name" value="METHYLTRANSFERASE"/>
    <property type="match status" value="1"/>
</dbReference>
<gene>
    <name evidence="6 7" type="primary">ubiE</name>
    <name evidence="7" type="ORF">EHRUM3_10680</name>
</gene>
<organism evidence="7 8">
    <name type="scientific">Ehrlichia ruminantium</name>
    <name type="common">heartwater rickettsia</name>
    <name type="synonym">Cowdria ruminantium</name>
    <dbReference type="NCBI Taxonomy" id="779"/>
    <lineage>
        <taxon>Bacteria</taxon>
        <taxon>Pseudomonadati</taxon>
        <taxon>Pseudomonadota</taxon>
        <taxon>Alphaproteobacteria</taxon>
        <taxon>Rickettsiales</taxon>
        <taxon>Anaplasmataceae</taxon>
        <taxon>Ehrlichia</taxon>
    </lineage>
</organism>